<feature type="region of interest" description="Disordered" evidence="1">
    <location>
        <begin position="1"/>
        <end position="20"/>
    </location>
</feature>
<organism evidence="3 4">
    <name type="scientific">Streptomyces hintoniae</name>
    <dbReference type="NCBI Taxonomy" id="3075521"/>
    <lineage>
        <taxon>Bacteria</taxon>
        <taxon>Bacillati</taxon>
        <taxon>Actinomycetota</taxon>
        <taxon>Actinomycetes</taxon>
        <taxon>Kitasatosporales</taxon>
        <taxon>Streptomycetaceae</taxon>
        <taxon>Streptomyces</taxon>
    </lineage>
</organism>
<dbReference type="InterPro" id="IPR015210">
    <property type="entry name" value="NaeI"/>
</dbReference>
<dbReference type="InterPro" id="IPR036388">
    <property type="entry name" value="WH-like_DNA-bd_sf"/>
</dbReference>
<proteinExistence type="predicted"/>
<evidence type="ECO:0000313" key="3">
    <source>
        <dbReference type="EMBL" id="MDT0473337.1"/>
    </source>
</evidence>
<feature type="domain" description="Type II restriction enzyme NaeI" evidence="2">
    <location>
        <begin position="2"/>
        <end position="30"/>
    </location>
</feature>
<dbReference type="Pfam" id="PF09126">
    <property type="entry name" value="NaeI"/>
    <property type="match status" value="1"/>
</dbReference>
<evidence type="ECO:0000259" key="2">
    <source>
        <dbReference type="Pfam" id="PF09126"/>
    </source>
</evidence>
<feature type="compositionally biased region" description="Basic residues" evidence="1">
    <location>
        <begin position="41"/>
        <end position="60"/>
    </location>
</feature>
<accession>A0ABU2UKD5</accession>
<protein>
    <submittedName>
        <fullName evidence="3">NaeI family type II restriction endonuclease</fullName>
    </submittedName>
</protein>
<feature type="region of interest" description="Disordered" evidence="1">
    <location>
        <begin position="37"/>
        <end position="105"/>
    </location>
</feature>
<name>A0ABU2UKD5_9ACTN</name>
<comment type="caution">
    <text evidence="3">The sequence shown here is derived from an EMBL/GenBank/DDBJ whole genome shotgun (WGS) entry which is preliminary data.</text>
</comment>
<keyword evidence="4" id="KW-1185">Reference proteome</keyword>
<keyword evidence="3" id="KW-0255">Endonuclease</keyword>
<keyword evidence="3" id="KW-0378">Hydrolase</keyword>
<reference evidence="3" key="1">
    <citation type="submission" date="2024-05" db="EMBL/GenBank/DDBJ databases">
        <title>30 novel species of actinomycetes from the DSMZ collection.</title>
        <authorList>
            <person name="Nouioui I."/>
        </authorList>
    </citation>
    <scope>NUCLEOTIDE SEQUENCE</scope>
    <source>
        <strain evidence="3">DSM 41014</strain>
    </source>
</reference>
<evidence type="ECO:0000313" key="4">
    <source>
        <dbReference type="Proteomes" id="UP001180489"/>
    </source>
</evidence>
<sequence>MVQQRDYTKHLRGNGGSRSVLRDEGILIMDDYAGQYGCQQTRRHRQRRTQPPFGRRHTPRPRPVVARPTRPGRFSVPRPAREIHPHPATASPPPAQNSGLVTINQ</sequence>
<dbReference type="Gene3D" id="1.10.10.10">
    <property type="entry name" value="Winged helix-like DNA-binding domain superfamily/Winged helix DNA-binding domain"/>
    <property type="match status" value="1"/>
</dbReference>
<dbReference type="GO" id="GO:0004519">
    <property type="term" value="F:endonuclease activity"/>
    <property type="evidence" value="ECO:0007669"/>
    <property type="project" value="UniProtKB-KW"/>
</dbReference>
<feature type="compositionally biased region" description="Polar residues" evidence="1">
    <location>
        <begin position="96"/>
        <end position="105"/>
    </location>
</feature>
<gene>
    <name evidence="3" type="ORF">RM863_14495</name>
</gene>
<evidence type="ECO:0000256" key="1">
    <source>
        <dbReference type="SAM" id="MobiDB-lite"/>
    </source>
</evidence>
<dbReference type="RefSeq" id="WP_311635290.1">
    <property type="nucleotide sequence ID" value="NZ_JAVRFF010000014.1"/>
</dbReference>
<dbReference type="Proteomes" id="UP001180489">
    <property type="component" value="Unassembled WGS sequence"/>
</dbReference>
<keyword evidence="3" id="KW-0540">Nuclease</keyword>
<dbReference type="EMBL" id="JAVRFF010000014">
    <property type="protein sequence ID" value="MDT0473337.1"/>
    <property type="molecule type" value="Genomic_DNA"/>
</dbReference>
<feature type="compositionally biased region" description="Low complexity" evidence="1">
    <location>
        <begin position="63"/>
        <end position="73"/>
    </location>
</feature>